<evidence type="ECO:0000259" key="5">
    <source>
        <dbReference type="PROSITE" id="PS51078"/>
    </source>
</evidence>
<keyword evidence="1" id="KW-0805">Transcription regulation</keyword>
<dbReference type="InterPro" id="IPR029016">
    <property type="entry name" value="GAF-like_dom_sf"/>
</dbReference>
<dbReference type="EMBL" id="BMLP01000012">
    <property type="protein sequence ID" value="GGO38453.1"/>
    <property type="molecule type" value="Genomic_DNA"/>
</dbReference>
<dbReference type="InterPro" id="IPR036390">
    <property type="entry name" value="WH_DNA-bd_sf"/>
</dbReference>
<dbReference type="SUPFAM" id="SSF55781">
    <property type="entry name" value="GAF domain-like"/>
    <property type="match status" value="1"/>
</dbReference>
<dbReference type="OrthoDB" id="6057486at2"/>
<evidence type="ECO:0000256" key="3">
    <source>
        <dbReference type="ARBA" id="ARBA00023163"/>
    </source>
</evidence>
<evidence type="ECO:0000313" key="7">
    <source>
        <dbReference type="Proteomes" id="UP000598196"/>
    </source>
</evidence>
<proteinExistence type="predicted"/>
<gene>
    <name evidence="6" type="ORF">GCM10010991_35780</name>
</gene>
<feature type="domain" description="IclR-ED" evidence="5">
    <location>
        <begin position="81"/>
        <end position="263"/>
    </location>
</feature>
<organism evidence="6 7">
    <name type="scientific">Gemmobacter aquaticus</name>
    <dbReference type="NCBI Taxonomy" id="490185"/>
    <lineage>
        <taxon>Bacteria</taxon>
        <taxon>Pseudomonadati</taxon>
        <taxon>Pseudomonadota</taxon>
        <taxon>Alphaproteobacteria</taxon>
        <taxon>Rhodobacterales</taxon>
        <taxon>Paracoccaceae</taxon>
        <taxon>Gemmobacter</taxon>
    </lineage>
</organism>
<accession>A0A917YMH2</accession>
<dbReference type="SMART" id="SM00346">
    <property type="entry name" value="HTH_ICLR"/>
    <property type="match status" value="1"/>
</dbReference>
<protein>
    <submittedName>
        <fullName evidence="6">Transcriptional regulator</fullName>
    </submittedName>
</protein>
<evidence type="ECO:0000256" key="2">
    <source>
        <dbReference type="ARBA" id="ARBA00023125"/>
    </source>
</evidence>
<dbReference type="Pfam" id="PF01614">
    <property type="entry name" value="IclR_C"/>
    <property type="match status" value="1"/>
</dbReference>
<dbReference type="InterPro" id="IPR014757">
    <property type="entry name" value="Tscrpt_reg_IclR_C"/>
</dbReference>
<comment type="caution">
    <text evidence="6">The sequence shown here is derived from an EMBL/GenBank/DDBJ whole genome shotgun (WGS) entry which is preliminary data.</text>
</comment>
<dbReference type="Gene3D" id="1.10.10.10">
    <property type="entry name" value="Winged helix-like DNA-binding domain superfamily/Winged helix DNA-binding domain"/>
    <property type="match status" value="1"/>
</dbReference>
<dbReference type="InterPro" id="IPR050707">
    <property type="entry name" value="HTH_MetabolicPath_Reg"/>
</dbReference>
<dbReference type="Pfam" id="PF09339">
    <property type="entry name" value="HTH_IclR"/>
    <property type="match status" value="1"/>
</dbReference>
<dbReference type="Proteomes" id="UP000598196">
    <property type="component" value="Unassembled WGS sequence"/>
</dbReference>
<evidence type="ECO:0000313" key="6">
    <source>
        <dbReference type="EMBL" id="GGO38453.1"/>
    </source>
</evidence>
<dbReference type="InterPro" id="IPR005471">
    <property type="entry name" value="Tscrpt_reg_IclR_N"/>
</dbReference>
<keyword evidence="3" id="KW-0804">Transcription</keyword>
<dbReference type="PANTHER" id="PTHR30136">
    <property type="entry name" value="HELIX-TURN-HELIX TRANSCRIPTIONAL REGULATOR, ICLR FAMILY"/>
    <property type="match status" value="1"/>
</dbReference>
<evidence type="ECO:0000256" key="1">
    <source>
        <dbReference type="ARBA" id="ARBA00023015"/>
    </source>
</evidence>
<dbReference type="GO" id="GO:0045892">
    <property type="term" value="P:negative regulation of DNA-templated transcription"/>
    <property type="evidence" value="ECO:0007669"/>
    <property type="project" value="TreeGrafter"/>
</dbReference>
<dbReference type="RefSeq" id="WP_158635495.1">
    <property type="nucleotide sequence ID" value="NZ_BMLP01000012.1"/>
</dbReference>
<dbReference type="PANTHER" id="PTHR30136:SF39">
    <property type="entry name" value="TRANSCRIPTIONAL REGULATORY PROTEIN"/>
    <property type="match status" value="1"/>
</dbReference>
<name>A0A917YMH2_9RHOB</name>
<dbReference type="PROSITE" id="PS51077">
    <property type="entry name" value="HTH_ICLR"/>
    <property type="match status" value="1"/>
</dbReference>
<dbReference type="SUPFAM" id="SSF46785">
    <property type="entry name" value="Winged helix' DNA-binding domain"/>
    <property type="match status" value="1"/>
</dbReference>
<dbReference type="GO" id="GO:0003700">
    <property type="term" value="F:DNA-binding transcription factor activity"/>
    <property type="evidence" value="ECO:0007669"/>
    <property type="project" value="TreeGrafter"/>
</dbReference>
<dbReference type="InterPro" id="IPR036388">
    <property type="entry name" value="WH-like_DNA-bd_sf"/>
</dbReference>
<dbReference type="GO" id="GO:0003677">
    <property type="term" value="F:DNA binding"/>
    <property type="evidence" value="ECO:0007669"/>
    <property type="project" value="UniProtKB-KW"/>
</dbReference>
<reference evidence="6 7" key="1">
    <citation type="journal article" date="2014" name="Int. J. Syst. Evol. Microbiol.">
        <title>Complete genome sequence of Corynebacterium casei LMG S-19264T (=DSM 44701T), isolated from a smear-ripened cheese.</title>
        <authorList>
            <consortium name="US DOE Joint Genome Institute (JGI-PGF)"/>
            <person name="Walter F."/>
            <person name="Albersmeier A."/>
            <person name="Kalinowski J."/>
            <person name="Ruckert C."/>
        </authorList>
    </citation>
    <scope>NUCLEOTIDE SEQUENCE [LARGE SCALE GENOMIC DNA]</scope>
    <source>
        <strain evidence="6 7">CGMCC 1.7029</strain>
    </source>
</reference>
<dbReference type="PROSITE" id="PS51078">
    <property type="entry name" value="ICLR_ED"/>
    <property type="match status" value="1"/>
</dbReference>
<sequence length="268" mass="29073">MARTAEGGSIRSETSGTQCIHRSFAVVRMLASGSAEGEKLVDIAATLNLSHPTAHRILKALETEGIVERARGSRRYQLGSEAAWLGLAAFNRFPITRLASPVLDRLVETVGDSVFLSVPSHNDSVYADRRFGAYPVQARRVAVGARRPLGVSVAGRTIMAYMKPERLEAVLRENADRYGDWRCTESQILCGAEGAREQGFLCSDSVVNSERRVLAVPVRDIVGHPVAAISVIAARPRLGGERISRLVPLLREAARDISTALHRQAIPG</sequence>
<feature type="domain" description="HTH iclR-type" evidence="4">
    <location>
        <begin position="17"/>
        <end position="80"/>
    </location>
</feature>
<evidence type="ECO:0000259" key="4">
    <source>
        <dbReference type="PROSITE" id="PS51077"/>
    </source>
</evidence>
<keyword evidence="7" id="KW-1185">Reference proteome</keyword>
<dbReference type="Gene3D" id="3.30.450.40">
    <property type="match status" value="1"/>
</dbReference>
<dbReference type="AlphaFoldDB" id="A0A917YMH2"/>
<keyword evidence="2" id="KW-0238">DNA-binding</keyword>